<evidence type="ECO:0000256" key="2">
    <source>
        <dbReference type="ARBA" id="ARBA00022692"/>
    </source>
</evidence>
<keyword evidence="8" id="KW-1185">Reference proteome</keyword>
<feature type="transmembrane region" description="Helical" evidence="5">
    <location>
        <begin position="6"/>
        <end position="25"/>
    </location>
</feature>
<dbReference type="InterPro" id="IPR052165">
    <property type="entry name" value="Membrane_assoc_protease"/>
</dbReference>
<proteinExistence type="predicted"/>
<evidence type="ECO:0000256" key="5">
    <source>
        <dbReference type="SAM" id="Phobius"/>
    </source>
</evidence>
<dbReference type="EMBL" id="JQGC01000030">
    <property type="protein sequence ID" value="KFL29145.1"/>
    <property type="molecule type" value="Genomic_DNA"/>
</dbReference>
<feature type="domain" description="NfeD-like C-terminal" evidence="6">
    <location>
        <begin position="93"/>
        <end position="147"/>
    </location>
</feature>
<comment type="subcellular location">
    <subcellularLocation>
        <location evidence="1">Membrane</location>
        <topology evidence="1">Multi-pass membrane protein</topology>
    </subcellularLocation>
</comment>
<sequence length="149" mass="16299">MALIAFLAANAPWAWIIAGLILLALELVVPGGYLLWLGIAGLITGLVVLFEPIAWPYQWLMFGVLALVTIVLWTRWSRNRPSQSDRPYLNRRADSFVGHEAVLEQPIAGGFGRLTLGDTIWRISGPDLPAGQRIRITGSEGAVLLVEAI</sequence>
<gene>
    <name evidence="7" type="ORF">JP75_22445</name>
</gene>
<dbReference type="PANTHER" id="PTHR33507">
    <property type="entry name" value="INNER MEMBRANE PROTEIN YBBJ"/>
    <property type="match status" value="1"/>
</dbReference>
<evidence type="ECO:0000256" key="4">
    <source>
        <dbReference type="ARBA" id="ARBA00023136"/>
    </source>
</evidence>
<evidence type="ECO:0000259" key="6">
    <source>
        <dbReference type="Pfam" id="PF01957"/>
    </source>
</evidence>
<evidence type="ECO:0000313" key="8">
    <source>
        <dbReference type="Proteomes" id="UP000028981"/>
    </source>
</evidence>
<dbReference type="GO" id="GO:0005886">
    <property type="term" value="C:plasma membrane"/>
    <property type="evidence" value="ECO:0007669"/>
    <property type="project" value="TreeGrafter"/>
</dbReference>
<dbReference type="Pfam" id="PF01957">
    <property type="entry name" value="NfeD"/>
    <property type="match status" value="1"/>
</dbReference>
<keyword evidence="4 5" id="KW-0472">Membrane</keyword>
<dbReference type="RefSeq" id="WP_035086888.1">
    <property type="nucleotide sequence ID" value="NZ_JQGC01000030.1"/>
</dbReference>
<dbReference type="STRING" id="46914.JP75_22445"/>
<feature type="transmembrane region" description="Helical" evidence="5">
    <location>
        <begin position="32"/>
        <end position="50"/>
    </location>
</feature>
<dbReference type="OrthoDB" id="9810336at2"/>
<evidence type="ECO:0000313" key="7">
    <source>
        <dbReference type="EMBL" id="KFL29145.1"/>
    </source>
</evidence>
<dbReference type="Proteomes" id="UP000028981">
    <property type="component" value="Unassembled WGS sequence"/>
</dbReference>
<dbReference type="PANTHER" id="PTHR33507:SF3">
    <property type="entry name" value="INNER MEMBRANE PROTEIN YBBJ"/>
    <property type="match status" value="1"/>
</dbReference>
<keyword evidence="2 5" id="KW-0812">Transmembrane</keyword>
<evidence type="ECO:0000256" key="3">
    <source>
        <dbReference type="ARBA" id="ARBA00022989"/>
    </source>
</evidence>
<protein>
    <recommendedName>
        <fullName evidence="6">NfeD-like C-terminal domain-containing protein</fullName>
    </recommendedName>
</protein>
<dbReference type="InterPro" id="IPR002810">
    <property type="entry name" value="NfeD-like_C"/>
</dbReference>
<dbReference type="Gene3D" id="2.40.50.140">
    <property type="entry name" value="Nucleic acid-binding proteins"/>
    <property type="match status" value="1"/>
</dbReference>
<dbReference type="InterPro" id="IPR012340">
    <property type="entry name" value="NA-bd_OB-fold"/>
</dbReference>
<comment type="caution">
    <text evidence="7">The sequence shown here is derived from an EMBL/GenBank/DDBJ whole genome shotgun (WGS) entry which is preliminary data.</text>
</comment>
<accession>A0A087LWZ2</accession>
<name>A0A087LWZ2_9HYPH</name>
<reference evidence="7 8" key="1">
    <citation type="submission" date="2014-08" db="EMBL/GenBank/DDBJ databases">
        <authorList>
            <person name="Hassan Y.I."/>
            <person name="Lepp D."/>
            <person name="Zhou T."/>
        </authorList>
    </citation>
    <scope>NUCLEOTIDE SEQUENCE [LARGE SCALE GENOMIC DNA]</scope>
    <source>
        <strain evidence="7 8">IFO13584</strain>
    </source>
</reference>
<feature type="transmembrane region" description="Helical" evidence="5">
    <location>
        <begin position="56"/>
        <end position="76"/>
    </location>
</feature>
<dbReference type="AlphaFoldDB" id="A0A087LWZ2"/>
<evidence type="ECO:0000256" key="1">
    <source>
        <dbReference type="ARBA" id="ARBA00004141"/>
    </source>
</evidence>
<organism evidence="7 8">
    <name type="scientific">Devosia riboflavina</name>
    <dbReference type="NCBI Taxonomy" id="46914"/>
    <lineage>
        <taxon>Bacteria</taxon>
        <taxon>Pseudomonadati</taxon>
        <taxon>Pseudomonadota</taxon>
        <taxon>Alphaproteobacteria</taxon>
        <taxon>Hyphomicrobiales</taxon>
        <taxon>Devosiaceae</taxon>
        <taxon>Devosia</taxon>
    </lineage>
</organism>
<keyword evidence="3 5" id="KW-1133">Transmembrane helix</keyword>